<evidence type="ECO:0000313" key="1">
    <source>
        <dbReference type="EMBL" id="JAD84719.1"/>
    </source>
</evidence>
<protein>
    <submittedName>
        <fullName evidence="1">Uncharacterized protein</fullName>
    </submittedName>
</protein>
<dbReference type="AlphaFoldDB" id="A0A0A9D812"/>
<name>A0A0A9D812_ARUDO</name>
<proteinExistence type="predicted"/>
<sequence>MSFMLCFSPRQSVFAYLLYDMHSRMLLGEKQWSIIQTKTKRTKRLLRQNSKRLWILTKQ</sequence>
<reference evidence="1" key="2">
    <citation type="journal article" date="2015" name="Data Brief">
        <title>Shoot transcriptome of the giant reed, Arundo donax.</title>
        <authorList>
            <person name="Barrero R.A."/>
            <person name="Guerrero F.D."/>
            <person name="Moolhuijzen P."/>
            <person name="Goolsby J.A."/>
            <person name="Tidwell J."/>
            <person name="Bellgard S.E."/>
            <person name="Bellgard M.I."/>
        </authorList>
    </citation>
    <scope>NUCLEOTIDE SEQUENCE</scope>
    <source>
        <tissue evidence="1">Shoot tissue taken approximately 20 cm above the soil surface</tissue>
    </source>
</reference>
<organism evidence="1">
    <name type="scientific">Arundo donax</name>
    <name type="common">Giant reed</name>
    <name type="synonym">Donax arundinaceus</name>
    <dbReference type="NCBI Taxonomy" id="35708"/>
    <lineage>
        <taxon>Eukaryota</taxon>
        <taxon>Viridiplantae</taxon>
        <taxon>Streptophyta</taxon>
        <taxon>Embryophyta</taxon>
        <taxon>Tracheophyta</taxon>
        <taxon>Spermatophyta</taxon>
        <taxon>Magnoliopsida</taxon>
        <taxon>Liliopsida</taxon>
        <taxon>Poales</taxon>
        <taxon>Poaceae</taxon>
        <taxon>PACMAD clade</taxon>
        <taxon>Arundinoideae</taxon>
        <taxon>Arundineae</taxon>
        <taxon>Arundo</taxon>
    </lineage>
</organism>
<dbReference type="EMBL" id="GBRH01213176">
    <property type="protein sequence ID" value="JAD84719.1"/>
    <property type="molecule type" value="Transcribed_RNA"/>
</dbReference>
<accession>A0A0A9D812</accession>
<reference evidence="1" key="1">
    <citation type="submission" date="2014-09" db="EMBL/GenBank/DDBJ databases">
        <authorList>
            <person name="Magalhaes I.L.F."/>
            <person name="Oliveira U."/>
            <person name="Santos F.R."/>
            <person name="Vidigal T.H.D.A."/>
            <person name="Brescovit A.D."/>
            <person name="Santos A.J."/>
        </authorList>
    </citation>
    <scope>NUCLEOTIDE SEQUENCE</scope>
    <source>
        <tissue evidence="1">Shoot tissue taken approximately 20 cm above the soil surface</tissue>
    </source>
</reference>